<keyword evidence="1" id="KW-0031">Aminopeptidase</keyword>
<protein>
    <submittedName>
        <fullName evidence="1">Aminopeptidase P family protein</fullName>
        <ecNumber evidence="1">3.4.11.-</ecNumber>
    </submittedName>
</protein>
<evidence type="ECO:0000313" key="1">
    <source>
        <dbReference type="EMBL" id="MFM9329264.1"/>
    </source>
</evidence>
<sequence length="592" mass="66307">MNTSEKLSQLRVWMEKEGIDACLVPSADAHMSEYVGEYWKGRQWITGFTGSAGTAVIAREDAGLWTDGRYFIQAANQLEGSGIRLFKMGELGVQSHEEWLAEILPQGGCLAVDGRSLSVSAFNKLSALLADKSASIRTDLDPVGAVWSDRPAIPGDKLYIHDAVYAGKTRLEKLAEIRQAMKARHADFYLLPVLDEICWLFNIRGNDIPHNPYVTAYAVIGEQKAYLFVEPHKVGQAERELLMQDGIHIQGYGEIYSFLGKLDDNTSILLDPEKTNASLYRAIPVSARKIISEGLVTPIKAIKNEVEIGNIRDSYIKDAVALVKLFKWLKETVPHQDVTETDADLKGLEFRKELPLFVDLSFSTISAYGDHAAMMHYRALPDAQYSLMNEGFYLLDSGSHFLNGTTDITRTLALGKLTDEQIKDFTLVLKSVIALSTAKFLYGTTGSHLDVLARKPLWDNGLDYKCGTGHGVGYFSNVHEEPHRFNQKLLNVRLEPGMSITVEPGVYKEGRHGIRTENTLLVIQDETTEFGSFLRFETLCFLPIDRKAIDAALLSPFELEWINAYHQQVYDKLSVHLDDAHKEWLKQETAAL</sequence>
<name>A0ACC7P0W8_9BACL</name>
<keyword evidence="1" id="KW-0645">Protease</keyword>
<proteinExistence type="predicted"/>
<keyword evidence="2" id="KW-1185">Reference proteome</keyword>
<evidence type="ECO:0000313" key="2">
    <source>
        <dbReference type="Proteomes" id="UP001631969"/>
    </source>
</evidence>
<reference evidence="1" key="1">
    <citation type="submission" date="2024-12" db="EMBL/GenBank/DDBJ databases">
        <authorList>
            <person name="Wu N."/>
        </authorList>
    </citation>
    <scope>NUCLEOTIDE SEQUENCE</scope>
    <source>
        <strain evidence="1">P15</strain>
    </source>
</reference>
<gene>
    <name evidence="1" type="ORF">ACI1P1_13290</name>
</gene>
<comment type="caution">
    <text evidence="1">The sequence shown here is derived from an EMBL/GenBank/DDBJ whole genome shotgun (WGS) entry which is preliminary data.</text>
</comment>
<dbReference type="EC" id="3.4.11.-" evidence="1"/>
<keyword evidence="1" id="KW-0378">Hydrolase</keyword>
<organism evidence="1 2">
    <name type="scientific">Paenibacillus mesotrionivorans</name>
    <dbReference type="NCBI Taxonomy" id="3160968"/>
    <lineage>
        <taxon>Bacteria</taxon>
        <taxon>Bacillati</taxon>
        <taxon>Bacillota</taxon>
        <taxon>Bacilli</taxon>
        <taxon>Bacillales</taxon>
        <taxon>Paenibacillaceae</taxon>
        <taxon>Paenibacillus</taxon>
    </lineage>
</organism>
<accession>A0ACC7P0W8</accession>
<dbReference type="Proteomes" id="UP001631969">
    <property type="component" value="Unassembled WGS sequence"/>
</dbReference>
<dbReference type="EMBL" id="JBJURJ010000008">
    <property type="protein sequence ID" value="MFM9329264.1"/>
    <property type="molecule type" value="Genomic_DNA"/>
</dbReference>